<evidence type="ECO:0000313" key="2">
    <source>
        <dbReference type="Proteomes" id="UP000218067"/>
    </source>
</evidence>
<accession>A0A1B4Y778</accession>
<protein>
    <submittedName>
        <fullName evidence="1">Uncharacterized protein</fullName>
    </submittedName>
</protein>
<gene>
    <name evidence="1" type="ORF">SHTP_3926</name>
</gene>
<dbReference type="AlphaFoldDB" id="A0A1B4Y778"/>
<reference evidence="1 2" key="1">
    <citation type="submission" date="2016-08" db="EMBL/GenBank/DDBJ databases">
        <title>Complete genome sequence of Mycobacterium shinshuense, a subspecies of M. ulcerans.</title>
        <authorList>
            <person name="Yoshida M."/>
            <person name="Ogura Y."/>
            <person name="Hayashi T."/>
            <person name="Hoshino Y."/>
        </authorList>
    </citation>
    <scope>NUCLEOTIDE SEQUENCE [LARGE SCALE GENOMIC DNA]</scope>
    <source>
        <strain evidence="2">ATCC 33728</strain>
    </source>
</reference>
<organism evidence="1 2">
    <name type="scientific">Mycobacterium ulcerans subsp. shinshuense</name>
    <dbReference type="NCBI Taxonomy" id="1124626"/>
    <lineage>
        <taxon>Bacteria</taxon>
        <taxon>Bacillati</taxon>
        <taxon>Actinomycetota</taxon>
        <taxon>Actinomycetes</taxon>
        <taxon>Mycobacteriales</taxon>
        <taxon>Mycobacteriaceae</taxon>
        <taxon>Mycobacterium</taxon>
        <taxon>Mycobacterium ulcerans group</taxon>
    </lineage>
</organism>
<dbReference type="Proteomes" id="UP000218067">
    <property type="component" value="Chromosome"/>
</dbReference>
<proteinExistence type="predicted"/>
<dbReference type="EMBL" id="AP017624">
    <property type="protein sequence ID" value="BAV42898.1"/>
    <property type="molecule type" value="Genomic_DNA"/>
</dbReference>
<sequence length="290" mass="30456">MGACVGPGITESDDRNFAVVASAIESTLDDAAFGSRPDRWPLPAAITPRQLWLRAVAAGGQGRYGSAYSDLALLRRRVPADRWSSLAHSTHASFLRQLGWHTRARRWDGRALALAGADPEAATDALVGLAADALGVGRFAASAALLSRADTVVAAAQLPPQVADRLAVRRCWVGAELAMFSGDGRTAVGLAERGVELARASGGASARHRVKSDVVLAAALCSAGVIDKARVIGEAALDDAGRLGLIPLRWALACLLIDTESVTLPVSQLREIRDICADQVWRAGGTWRPA</sequence>
<evidence type="ECO:0000313" key="1">
    <source>
        <dbReference type="EMBL" id="BAV42898.1"/>
    </source>
</evidence>
<name>A0A1B4Y778_MYCUL</name>